<evidence type="ECO:0000256" key="1">
    <source>
        <dbReference type="ARBA" id="ARBA00023002"/>
    </source>
</evidence>
<proteinExistence type="predicted"/>
<dbReference type="PANTHER" id="PTHR20883">
    <property type="entry name" value="PHYTANOYL-COA DIOXYGENASE DOMAIN CONTAINING 1"/>
    <property type="match status" value="1"/>
</dbReference>
<evidence type="ECO:0000313" key="2">
    <source>
        <dbReference type="EMBL" id="QUD86180.1"/>
    </source>
</evidence>
<organism evidence="2 3">
    <name type="scientific">Phenylobacterium montanum</name>
    <dbReference type="NCBI Taxonomy" id="2823693"/>
    <lineage>
        <taxon>Bacteria</taxon>
        <taxon>Pseudomonadati</taxon>
        <taxon>Pseudomonadota</taxon>
        <taxon>Alphaproteobacteria</taxon>
        <taxon>Caulobacterales</taxon>
        <taxon>Caulobacteraceae</taxon>
        <taxon>Phenylobacterium</taxon>
    </lineage>
</organism>
<keyword evidence="3" id="KW-1185">Reference proteome</keyword>
<name>A0A975FVJ8_9CAUL</name>
<sequence length="301" mass="32666">MPDLAHFPADTSPDDLFAALARDGALVLDDVLDQAAVDALVAEIGPYVEATQPGRDVFSGFNTTRTGALVARSPLTRERVLDTRIRALCDRLLLPFCQRYQLHLTQLIRIMPGQVAQPLHRDRWAWGKHLKDVEPQLNTIWALTDFTRENGATQVAPGSVTWPDERVPDPAAVTCAEMRRGSVLVYTGGVFHGGGANDSQADRWGLNITYALGWLRQEENQYLSCPPEIAATLDPELQALIGYAMGSYALGYYTPPLPAGAGPEVVPPEHALHAGSGEYSMGSDELLAAIRDEIGAAREPA</sequence>
<gene>
    <name evidence="2" type="ORF">KCG34_13830</name>
</gene>
<dbReference type="GO" id="GO:0005506">
    <property type="term" value="F:iron ion binding"/>
    <property type="evidence" value="ECO:0007669"/>
    <property type="project" value="UniProtKB-ARBA"/>
</dbReference>
<dbReference type="Proteomes" id="UP000676409">
    <property type="component" value="Chromosome"/>
</dbReference>
<dbReference type="PANTHER" id="PTHR20883:SF41">
    <property type="entry name" value="IRON_ALPHA-KETOGLUTARATE-DEPENDENT DIOXYGENASE ASQJ"/>
    <property type="match status" value="1"/>
</dbReference>
<dbReference type="GO" id="GO:0016706">
    <property type="term" value="F:2-oxoglutarate-dependent dioxygenase activity"/>
    <property type="evidence" value="ECO:0007669"/>
    <property type="project" value="UniProtKB-ARBA"/>
</dbReference>
<dbReference type="RefSeq" id="WP_211936232.1">
    <property type="nucleotide sequence ID" value="NZ_CP073078.1"/>
</dbReference>
<accession>A0A975FVJ8</accession>
<dbReference type="AlphaFoldDB" id="A0A975FVJ8"/>
<dbReference type="Pfam" id="PF05721">
    <property type="entry name" value="PhyH"/>
    <property type="match status" value="1"/>
</dbReference>
<keyword evidence="1" id="KW-0560">Oxidoreductase</keyword>
<dbReference type="KEGG" id="caul:KCG34_13830"/>
<dbReference type="InterPro" id="IPR008775">
    <property type="entry name" value="Phytyl_CoA_dOase-like"/>
</dbReference>
<protein>
    <submittedName>
        <fullName evidence="2">Phytanoyl-CoA dioxygenase family protein</fullName>
    </submittedName>
</protein>
<dbReference type="Gene3D" id="2.60.120.620">
    <property type="entry name" value="q2cbj1_9rhob like domain"/>
    <property type="match status" value="1"/>
</dbReference>
<evidence type="ECO:0000313" key="3">
    <source>
        <dbReference type="Proteomes" id="UP000676409"/>
    </source>
</evidence>
<dbReference type="EMBL" id="CP073078">
    <property type="protein sequence ID" value="QUD86180.1"/>
    <property type="molecule type" value="Genomic_DNA"/>
</dbReference>
<reference evidence="2" key="1">
    <citation type="submission" date="2021-04" db="EMBL/GenBank/DDBJ databases">
        <title>The complete genome sequence of Caulobacter sp. S6.</title>
        <authorList>
            <person name="Tang Y."/>
            <person name="Ouyang W."/>
            <person name="Liu Q."/>
            <person name="Huang B."/>
            <person name="Guo Z."/>
            <person name="Lei P."/>
        </authorList>
    </citation>
    <scope>NUCLEOTIDE SEQUENCE</scope>
    <source>
        <strain evidence="2">S6</strain>
    </source>
</reference>
<keyword evidence="2" id="KW-0223">Dioxygenase</keyword>
<dbReference type="SUPFAM" id="SSF51197">
    <property type="entry name" value="Clavaminate synthase-like"/>
    <property type="match status" value="1"/>
</dbReference>